<keyword evidence="1" id="KW-0812">Transmembrane</keyword>
<keyword evidence="3" id="KW-1185">Reference proteome</keyword>
<feature type="transmembrane region" description="Helical" evidence="1">
    <location>
        <begin position="79"/>
        <end position="100"/>
    </location>
</feature>
<keyword evidence="1" id="KW-1133">Transmembrane helix</keyword>
<sequence>MFVNQSEIAIVSHPIYEIVSVIMTIPFFHFIKKVFSIQSFSFLGLYSRKISHFLITTDLILITYTLTIPFINARDDSLIWIRRLIVIVYFLIFMYLASFLSNYTKKQGRRQIEAEQRAHIVLLESCNQQTEYLYQRMRCFKHDYENFMISLAGSIETGNFETMELVRHEIKILLEKTQAEMSDLDLERYLTIESAPLKTLIALKLTEAKQKGFKISTHIIGPLKSDEVESLDMLVFISTIIDYAIARAERCLSPYLAIVFNKIDANTFQFLCSSSLDQESEKNSSTILEIIDRTHYIIDDYMKKYTNYTYTNAIEDKHFTQKVTIVYEENQVRGS</sequence>
<gene>
    <name evidence="2" type="ORF">N1496_06560</name>
</gene>
<feature type="transmembrane region" description="Helical" evidence="1">
    <location>
        <begin position="52"/>
        <end position="73"/>
    </location>
</feature>
<reference evidence="3" key="1">
    <citation type="submission" date="2022-10" db="EMBL/GenBank/DDBJ databases">
        <title>Streptococcus didelphis as causative of fatal infections in opossums (Didelphis albiventris).</title>
        <authorList>
            <person name="Breyer G.M."/>
            <person name="Da Silva M.E.R.J."/>
            <person name="Siqueira F.M."/>
        </authorList>
    </citation>
    <scope>NUCLEOTIDE SEQUENCE [LARGE SCALE GENOMIC DNA]</scope>
    <source>
        <strain evidence="3">LBVP101/21</strain>
    </source>
</reference>
<evidence type="ECO:0000313" key="3">
    <source>
        <dbReference type="Proteomes" id="UP001238096"/>
    </source>
</evidence>
<dbReference type="PANTHER" id="PTHR40448">
    <property type="entry name" value="TWO-COMPONENT SENSOR HISTIDINE KINASE"/>
    <property type="match status" value="1"/>
</dbReference>
<organism evidence="2 3">
    <name type="scientific">Streptococcus didelphis</name>
    <dbReference type="NCBI Taxonomy" id="102886"/>
    <lineage>
        <taxon>Bacteria</taxon>
        <taxon>Bacillati</taxon>
        <taxon>Bacillota</taxon>
        <taxon>Bacilli</taxon>
        <taxon>Lactobacillales</taxon>
        <taxon>Streptococcaceae</taxon>
        <taxon>Streptococcus</taxon>
    </lineage>
</organism>
<dbReference type="PANTHER" id="PTHR40448:SF1">
    <property type="entry name" value="TWO-COMPONENT SENSOR HISTIDINE KINASE"/>
    <property type="match status" value="1"/>
</dbReference>
<dbReference type="Proteomes" id="UP001238096">
    <property type="component" value="Chromosome"/>
</dbReference>
<accession>A0ABY9LFQ5</accession>
<evidence type="ECO:0000256" key="1">
    <source>
        <dbReference type="SAM" id="Phobius"/>
    </source>
</evidence>
<name>A0ABY9LFQ5_9STRE</name>
<dbReference type="EMBL" id="CP110509">
    <property type="protein sequence ID" value="WMB27743.1"/>
    <property type="molecule type" value="Genomic_DNA"/>
</dbReference>
<keyword evidence="1" id="KW-0472">Membrane</keyword>
<evidence type="ECO:0000313" key="2">
    <source>
        <dbReference type="EMBL" id="WMB27743.1"/>
    </source>
</evidence>
<dbReference type="RefSeq" id="WP_306675746.1">
    <property type="nucleotide sequence ID" value="NZ_CP110509.1"/>
</dbReference>
<protein>
    <recommendedName>
        <fullName evidence="4">GHKL domain-containing protein</fullName>
    </recommendedName>
</protein>
<feature type="transmembrane region" description="Helical" evidence="1">
    <location>
        <begin position="15"/>
        <end position="31"/>
    </location>
</feature>
<evidence type="ECO:0008006" key="4">
    <source>
        <dbReference type="Google" id="ProtNLM"/>
    </source>
</evidence>
<proteinExistence type="predicted"/>